<dbReference type="EMBL" id="MGDB01000107">
    <property type="protein sequence ID" value="OGL40133.1"/>
    <property type="molecule type" value="Genomic_DNA"/>
</dbReference>
<proteinExistence type="inferred from homology"/>
<evidence type="ECO:0000256" key="5">
    <source>
        <dbReference type="ARBA" id="ARBA00022723"/>
    </source>
</evidence>
<evidence type="ECO:0000313" key="13">
    <source>
        <dbReference type="Proteomes" id="UP000178526"/>
    </source>
</evidence>
<dbReference type="EC" id="6.3.2.3" evidence="10"/>
<dbReference type="InterPro" id="IPR006284">
    <property type="entry name" value="Glut_synth_pro"/>
</dbReference>
<dbReference type="NCBIfam" id="NF003573">
    <property type="entry name" value="PRK05246.1"/>
    <property type="match status" value="1"/>
</dbReference>
<keyword evidence="7 10" id="KW-0067">ATP-binding</keyword>
<evidence type="ECO:0000256" key="7">
    <source>
        <dbReference type="ARBA" id="ARBA00022840"/>
    </source>
</evidence>
<comment type="caution">
    <text evidence="12">The sequence shown here is derived from an EMBL/GenBank/DDBJ whole genome shotgun (WGS) entry which is preliminary data.</text>
</comment>
<dbReference type="Proteomes" id="UP000178526">
    <property type="component" value="Unassembled WGS sequence"/>
</dbReference>
<dbReference type="PANTHER" id="PTHR21621">
    <property type="entry name" value="RIBOSOMAL PROTEIN S6 MODIFICATION PROTEIN"/>
    <property type="match status" value="1"/>
</dbReference>
<sequence>MSAKFRIGFILDPIEKLVIGDDTSLLFIKECERRGHQVFYIHQEDIFWDNGKPMANLNYTEFDDQFNFLKGERKTEPLKSLDAVLIRLEPPYDLNYIYITQILQLIGGRTFILNDPRGLRDANEKLYPLQFSKFIPRTIVTKDINLLKNFLKEAGKIIIKQLNLYASKELVLLSSKEKDVYPIFERLTQSKTRYVMAQEFLSKVYKTGDKRVVVLSGEVLGYYSRIPRKNDFRSDPDFGGINKKTVLTKKEKEICRVVSKKLLEDGIYFAGIDMIGERLTEINVTCPAGIIPINKLYGMRLEEKIIDFVEKKIMERISL</sequence>
<evidence type="ECO:0000313" key="12">
    <source>
        <dbReference type="EMBL" id="OGL40133.1"/>
    </source>
</evidence>
<comment type="catalytic activity">
    <reaction evidence="10">
        <text>gamma-L-glutamyl-L-cysteine + glycine + ATP = glutathione + ADP + phosphate + H(+)</text>
        <dbReference type="Rhea" id="RHEA:13557"/>
        <dbReference type="ChEBI" id="CHEBI:15378"/>
        <dbReference type="ChEBI" id="CHEBI:30616"/>
        <dbReference type="ChEBI" id="CHEBI:43474"/>
        <dbReference type="ChEBI" id="CHEBI:57305"/>
        <dbReference type="ChEBI" id="CHEBI:57925"/>
        <dbReference type="ChEBI" id="CHEBI:58173"/>
        <dbReference type="ChEBI" id="CHEBI:456216"/>
        <dbReference type="EC" id="6.3.2.3"/>
    </reaction>
</comment>
<keyword evidence="8" id="KW-0460">Magnesium</keyword>
<dbReference type="HAMAP" id="MF_00162">
    <property type="entry name" value="GSH_S"/>
    <property type="match status" value="1"/>
</dbReference>
<comment type="pathway">
    <text evidence="10">Sulfur metabolism; glutathione biosynthesis; glutathione from L-cysteine and L-glutamate: step 2/2.</text>
</comment>
<evidence type="ECO:0000256" key="8">
    <source>
        <dbReference type="ARBA" id="ARBA00022842"/>
    </source>
</evidence>
<gene>
    <name evidence="10" type="primary">gshB</name>
    <name evidence="12" type="ORF">A2042_02775</name>
</gene>
<comment type="similarity">
    <text evidence="10">Belongs to the prokaryotic GSH synthase family.</text>
</comment>
<evidence type="ECO:0000256" key="3">
    <source>
        <dbReference type="ARBA" id="ARBA00022598"/>
    </source>
</evidence>
<evidence type="ECO:0000256" key="10">
    <source>
        <dbReference type="HAMAP-Rule" id="MF_00162"/>
    </source>
</evidence>
<dbReference type="PROSITE" id="PS50975">
    <property type="entry name" value="ATP_GRASP"/>
    <property type="match status" value="1"/>
</dbReference>
<reference evidence="12 13" key="1">
    <citation type="journal article" date="2016" name="Nat. Commun.">
        <title>Thousands of microbial genomes shed light on interconnected biogeochemical processes in an aquifer system.</title>
        <authorList>
            <person name="Anantharaman K."/>
            <person name="Brown C.T."/>
            <person name="Hug L.A."/>
            <person name="Sharon I."/>
            <person name="Castelle C.J."/>
            <person name="Probst A.J."/>
            <person name="Thomas B.C."/>
            <person name="Singh A."/>
            <person name="Wilkins M.J."/>
            <person name="Karaoz U."/>
            <person name="Brodie E.L."/>
            <person name="Williams K.H."/>
            <person name="Hubbard S.S."/>
            <person name="Banfield J.F."/>
        </authorList>
    </citation>
    <scope>NUCLEOTIDE SEQUENCE [LARGE SCALE GENOMIC DNA]</scope>
</reference>
<evidence type="ECO:0000256" key="4">
    <source>
        <dbReference type="ARBA" id="ARBA00022684"/>
    </source>
</evidence>
<keyword evidence="5" id="KW-0479">Metal-binding</keyword>
<dbReference type="Gene3D" id="3.30.1490.20">
    <property type="entry name" value="ATP-grasp fold, A domain"/>
    <property type="match status" value="1"/>
</dbReference>
<dbReference type="InterPro" id="IPR011761">
    <property type="entry name" value="ATP-grasp"/>
</dbReference>
<dbReference type="Pfam" id="PF02955">
    <property type="entry name" value="GSH-S_ATP"/>
    <property type="match status" value="1"/>
</dbReference>
<keyword evidence="9" id="KW-0464">Manganese</keyword>
<dbReference type="PANTHER" id="PTHR21621:SF4">
    <property type="entry name" value="GLUTATHIONE SYNTHETASE"/>
    <property type="match status" value="1"/>
</dbReference>
<dbReference type="InterPro" id="IPR016185">
    <property type="entry name" value="PreATP-grasp_dom_sf"/>
</dbReference>
<dbReference type="GO" id="GO:0004363">
    <property type="term" value="F:glutathione synthase activity"/>
    <property type="evidence" value="ECO:0007669"/>
    <property type="project" value="UniProtKB-UniRule"/>
</dbReference>
<dbReference type="SUPFAM" id="SSF52440">
    <property type="entry name" value="PreATP-grasp domain"/>
    <property type="match status" value="1"/>
</dbReference>
<dbReference type="Gene3D" id="3.40.50.20">
    <property type="match status" value="1"/>
</dbReference>
<evidence type="ECO:0000259" key="11">
    <source>
        <dbReference type="PROSITE" id="PS50975"/>
    </source>
</evidence>
<dbReference type="InterPro" id="IPR004215">
    <property type="entry name" value="GSHS_N"/>
</dbReference>
<dbReference type="AlphaFoldDB" id="A0A1F7RF11"/>
<dbReference type="Gene3D" id="3.30.470.20">
    <property type="entry name" value="ATP-grasp fold, B domain"/>
    <property type="match status" value="1"/>
</dbReference>
<dbReference type="GO" id="GO:0046872">
    <property type="term" value="F:metal ion binding"/>
    <property type="evidence" value="ECO:0007669"/>
    <property type="project" value="UniProtKB-KW"/>
</dbReference>
<feature type="domain" description="ATP-grasp" evidence="11">
    <location>
        <begin position="125"/>
        <end position="310"/>
    </location>
</feature>
<comment type="cofactor">
    <cofactor evidence="2">
        <name>Mg(2+)</name>
        <dbReference type="ChEBI" id="CHEBI:18420"/>
    </cofactor>
</comment>
<protein>
    <recommendedName>
        <fullName evidence="10">Glutathione synthetase</fullName>
        <ecNumber evidence="10">6.3.2.3</ecNumber>
    </recommendedName>
    <alternativeName>
        <fullName evidence="10">GSH synthetase</fullName>
        <shortName evidence="10">GSH-S</shortName>
        <shortName evidence="10">GSHase</shortName>
    </alternativeName>
    <alternativeName>
        <fullName evidence="10">Glutathione synthase</fullName>
    </alternativeName>
</protein>
<evidence type="ECO:0000256" key="2">
    <source>
        <dbReference type="ARBA" id="ARBA00001946"/>
    </source>
</evidence>
<dbReference type="GO" id="GO:0005524">
    <property type="term" value="F:ATP binding"/>
    <property type="evidence" value="ECO:0007669"/>
    <property type="project" value="UniProtKB-UniRule"/>
</dbReference>
<dbReference type="InterPro" id="IPR013815">
    <property type="entry name" value="ATP_grasp_subdomain_1"/>
</dbReference>
<keyword evidence="3 10" id="KW-0436">Ligase</keyword>
<comment type="cofactor">
    <cofactor evidence="1">
        <name>Mn(2+)</name>
        <dbReference type="ChEBI" id="CHEBI:29035"/>
    </cofactor>
</comment>
<evidence type="ECO:0000256" key="1">
    <source>
        <dbReference type="ARBA" id="ARBA00001936"/>
    </source>
</evidence>
<dbReference type="GO" id="GO:0005737">
    <property type="term" value="C:cytoplasm"/>
    <property type="evidence" value="ECO:0007669"/>
    <property type="project" value="TreeGrafter"/>
</dbReference>
<evidence type="ECO:0000256" key="9">
    <source>
        <dbReference type="ARBA" id="ARBA00023211"/>
    </source>
</evidence>
<accession>A0A1F7RF11</accession>
<keyword evidence="6 10" id="KW-0547">Nucleotide-binding</keyword>
<dbReference type="SUPFAM" id="SSF56059">
    <property type="entry name" value="Glutathione synthetase ATP-binding domain-like"/>
    <property type="match status" value="1"/>
</dbReference>
<organism evidence="12 13">
    <name type="scientific">Candidatus Schekmanbacteria bacterium GWA2_38_11</name>
    <dbReference type="NCBI Taxonomy" id="1817876"/>
    <lineage>
        <taxon>Bacteria</taxon>
        <taxon>Candidatus Schekmaniibacteriota</taxon>
    </lineage>
</organism>
<dbReference type="InterPro" id="IPR004218">
    <property type="entry name" value="GSHS_ATP-bd"/>
</dbReference>
<name>A0A1F7RF11_9BACT</name>
<evidence type="ECO:0000256" key="6">
    <source>
        <dbReference type="ARBA" id="ARBA00022741"/>
    </source>
</evidence>
<dbReference type="UniPathway" id="UPA00142">
    <property type="reaction ID" value="UER00210"/>
</dbReference>
<dbReference type="Pfam" id="PF02951">
    <property type="entry name" value="GSH-S_N"/>
    <property type="match status" value="1"/>
</dbReference>
<keyword evidence="4 10" id="KW-0317">Glutathione biosynthesis</keyword>